<dbReference type="EMBL" id="AZFW01000022">
    <property type="protein sequence ID" value="KRM28937.1"/>
    <property type="molecule type" value="Genomic_DNA"/>
</dbReference>
<dbReference type="PATRIC" id="fig|1122147.4.peg.1406"/>
<gene>
    <name evidence="4" type="ORF">FC91_GL001355</name>
</gene>
<dbReference type="PANTHER" id="PTHR10204">
    <property type="entry name" value="NAD P H OXIDOREDUCTASE-RELATED"/>
    <property type="match status" value="1"/>
</dbReference>
<dbReference type="SUPFAM" id="SSF52218">
    <property type="entry name" value="Flavoproteins"/>
    <property type="match status" value="1"/>
</dbReference>
<comment type="similarity">
    <text evidence="1">Belongs to the NAD(P)H dehydrogenase (quinone) family.</text>
</comment>
<comment type="caution">
    <text evidence="4">The sequence shown here is derived from an EMBL/GenBank/DDBJ whole genome shotgun (WGS) entry which is preliminary data.</text>
</comment>
<dbReference type="OrthoDB" id="9798454at2"/>
<dbReference type="AlphaFoldDB" id="A0A0R1XMQ0"/>
<dbReference type="eggNOG" id="COG2249">
    <property type="taxonomic scope" value="Bacteria"/>
</dbReference>
<evidence type="ECO:0000259" key="3">
    <source>
        <dbReference type="Pfam" id="PF02525"/>
    </source>
</evidence>
<evidence type="ECO:0000256" key="2">
    <source>
        <dbReference type="ARBA" id="ARBA00023002"/>
    </source>
</evidence>
<proteinExistence type="inferred from homology"/>
<feature type="domain" description="Flavodoxin-like fold" evidence="3">
    <location>
        <begin position="4"/>
        <end position="191"/>
    </location>
</feature>
<dbReference type="GO" id="GO:0005829">
    <property type="term" value="C:cytosol"/>
    <property type="evidence" value="ECO:0007669"/>
    <property type="project" value="TreeGrafter"/>
</dbReference>
<dbReference type="InterPro" id="IPR029039">
    <property type="entry name" value="Flavoprotein-like_sf"/>
</dbReference>
<evidence type="ECO:0000313" key="4">
    <source>
        <dbReference type="EMBL" id="KRM28937.1"/>
    </source>
</evidence>
<dbReference type="InterPro" id="IPR051545">
    <property type="entry name" value="NAD(P)H_dehydrogenase_qn"/>
</dbReference>
<evidence type="ECO:0000313" key="5">
    <source>
        <dbReference type="Proteomes" id="UP000050949"/>
    </source>
</evidence>
<organism evidence="4 5">
    <name type="scientific">Schleiferilactobacillus harbinensis DSM 16991</name>
    <dbReference type="NCBI Taxonomy" id="1122147"/>
    <lineage>
        <taxon>Bacteria</taxon>
        <taxon>Bacillati</taxon>
        <taxon>Bacillota</taxon>
        <taxon>Bacilli</taxon>
        <taxon>Lactobacillales</taxon>
        <taxon>Lactobacillaceae</taxon>
        <taxon>Schleiferilactobacillus</taxon>
    </lineage>
</organism>
<evidence type="ECO:0000256" key="1">
    <source>
        <dbReference type="ARBA" id="ARBA00006252"/>
    </source>
</evidence>
<dbReference type="InterPro" id="IPR003680">
    <property type="entry name" value="Flavodoxin_fold"/>
</dbReference>
<dbReference type="RefSeq" id="WP_027829529.1">
    <property type="nucleotide sequence ID" value="NZ_AUEH01000072.1"/>
</dbReference>
<keyword evidence="2" id="KW-0560">Oxidoreductase</keyword>
<dbReference type="GO" id="GO:0003955">
    <property type="term" value="F:NAD(P)H dehydrogenase (quinone) activity"/>
    <property type="evidence" value="ECO:0007669"/>
    <property type="project" value="TreeGrafter"/>
</dbReference>
<name>A0A0R1XMQ0_9LACO</name>
<sequence>MTQFLIIYAHPYDRSFNHAELDRVTAKLTEQCDPYQVIDLYHDGFNPAYDAEELRLFHSGQTHDPLVTQYLTQLKAADAVIFITPIWWNDLPGMLKGFIDKVMKEGAGLTHVVTKTGVKGTLTNIQKTYVLTTSTSPTFYLRFFCGNAVKQVFIGATLKQLGMRHVRWSNFGGITDAPEEKRKAYLEKVDQMAF</sequence>
<dbReference type="PANTHER" id="PTHR10204:SF34">
    <property type="entry name" value="NAD(P)H DEHYDROGENASE [QUINONE] 1 ISOFORM 1"/>
    <property type="match status" value="1"/>
</dbReference>
<accession>A0A0R1XMQ0</accession>
<dbReference type="Pfam" id="PF02525">
    <property type="entry name" value="Flavodoxin_2"/>
    <property type="match status" value="1"/>
</dbReference>
<protein>
    <submittedName>
        <fullName evidence="4">YdeQ (NAD(P)H dehydrogenase) (Quinone)</fullName>
    </submittedName>
</protein>
<dbReference type="Proteomes" id="UP000050949">
    <property type="component" value="Unassembled WGS sequence"/>
</dbReference>
<reference evidence="4 5" key="1">
    <citation type="journal article" date="2015" name="Genome Announc.">
        <title>Expanding the biotechnology potential of lactobacilli through comparative genomics of 213 strains and associated genera.</title>
        <authorList>
            <person name="Sun Z."/>
            <person name="Harris H.M."/>
            <person name="McCann A."/>
            <person name="Guo C."/>
            <person name="Argimon S."/>
            <person name="Zhang W."/>
            <person name="Yang X."/>
            <person name="Jeffery I.B."/>
            <person name="Cooney J.C."/>
            <person name="Kagawa T.F."/>
            <person name="Liu W."/>
            <person name="Song Y."/>
            <person name="Salvetti E."/>
            <person name="Wrobel A."/>
            <person name="Rasinkangas P."/>
            <person name="Parkhill J."/>
            <person name="Rea M.C."/>
            <person name="O'Sullivan O."/>
            <person name="Ritari J."/>
            <person name="Douillard F.P."/>
            <person name="Paul Ross R."/>
            <person name="Yang R."/>
            <person name="Briner A.E."/>
            <person name="Felis G.E."/>
            <person name="de Vos W.M."/>
            <person name="Barrangou R."/>
            <person name="Klaenhammer T.R."/>
            <person name="Caufield P.W."/>
            <person name="Cui Y."/>
            <person name="Zhang H."/>
            <person name="O'Toole P.W."/>
        </authorList>
    </citation>
    <scope>NUCLEOTIDE SEQUENCE [LARGE SCALE GENOMIC DNA]</scope>
    <source>
        <strain evidence="4 5">DSM 16991</strain>
    </source>
</reference>
<dbReference type="Gene3D" id="3.40.50.360">
    <property type="match status" value="1"/>
</dbReference>